<dbReference type="PANTHER" id="PTHR23322:SF28">
    <property type="entry name" value="UBX DOMAIN-CONTAINING PROTEIN 10"/>
    <property type="match status" value="1"/>
</dbReference>
<keyword evidence="3" id="KW-1185">Reference proteome</keyword>
<dbReference type="PROSITE" id="PS50033">
    <property type="entry name" value="UBX"/>
    <property type="match status" value="1"/>
</dbReference>
<evidence type="ECO:0000259" key="2">
    <source>
        <dbReference type="PROSITE" id="PS50033"/>
    </source>
</evidence>
<evidence type="ECO:0000256" key="1">
    <source>
        <dbReference type="SAM" id="MobiDB-lite"/>
    </source>
</evidence>
<organism evidence="3 4">
    <name type="scientific">Saccoglossus kowalevskii</name>
    <name type="common">Acorn worm</name>
    <dbReference type="NCBI Taxonomy" id="10224"/>
    <lineage>
        <taxon>Eukaryota</taxon>
        <taxon>Metazoa</taxon>
        <taxon>Hemichordata</taxon>
        <taxon>Enteropneusta</taxon>
        <taxon>Harrimaniidae</taxon>
        <taxon>Saccoglossus</taxon>
    </lineage>
</organism>
<dbReference type="Gene3D" id="3.10.20.90">
    <property type="entry name" value="Phosphatidylinositol 3-kinase Catalytic Subunit, Chain A, domain 1"/>
    <property type="match status" value="1"/>
</dbReference>
<name>A0ABM0LW77_SACKO</name>
<proteinExistence type="predicted"/>
<evidence type="ECO:0000313" key="4">
    <source>
        <dbReference type="RefSeq" id="XP_006812018.1"/>
    </source>
</evidence>
<feature type="compositionally biased region" description="Basic and acidic residues" evidence="1">
    <location>
        <begin position="202"/>
        <end position="215"/>
    </location>
</feature>
<dbReference type="SUPFAM" id="SSF54236">
    <property type="entry name" value="Ubiquitin-like"/>
    <property type="match status" value="1"/>
</dbReference>
<feature type="domain" description="UBX" evidence="2">
    <location>
        <begin position="260"/>
        <end position="337"/>
    </location>
</feature>
<dbReference type="InterPro" id="IPR029071">
    <property type="entry name" value="Ubiquitin-like_domsf"/>
</dbReference>
<dbReference type="InterPro" id="IPR001012">
    <property type="entry name" value="UBX_dom"/>
</dbReference>
<reference evidence="4" key="1">
    <citation type="submission" date="2025-08" db="UniProtKB">
        <authorList>
            <consortium name="RefSeq"/>
        </authorList>
    </citation>
    <scope>IDENTIFICATION</scope>
    <source>
        <tissue evidence="4">Testes</tissue>
    </source>
</reference>
<dbReference type="SMART" id="SM00166">
    <property type="entry name" value="UBX"/>
    <property type="match status" value="1"/>
</dbReference>
<evidence type="ECO:0000313" key="3">
    <source>
        <dbReference type="Proteomes" id="UP000694865"/>
    </source>
</evidence>
<feature type="region of interest" description="Disordered" evidence="1">
    <location>
        <begin position="148"/>
        <end position="240"/>
    </location>
</feature>
<dbReference type="GeneID" id="102808818"/>
<feature type="compositionally biased region" description="Basic residues" evidence="1">
    <location>
        <begin position="77"/>
        <end position="91"/>
    </location>
</feature>
<protein>
    <submittedName>
        <fullName evidence="4">Uncharacterized protein LOC102808818</fullName>
    </submittedName>
</protein>
<dbReference type="RefSeq" id="XP_006812018.1">
    <property type="nucleotide sequence ID" value="XM_006811955.1"/>
</dbReference>
<dbReference type="PANTHER" id="PTHR23322">
    <property type="entry name" value="FAS-ASSOCIATED PROTEIN"/>
    <property type="match status" value="1"/>
</dbReference>
<dbReference type="Pfam" id="PF00789">
    <property type="entry name" value="UBX"/>
    <property type="match status" value="1"/>
</dbReference>
<gene>
    <name evidence="4" type="primary">LOC102808818</name>
</gene>
<accession>A0ABM0LW77</accession>
<dbReference type="Proteomes" id="UP000694865">
    <property type="component" value="Unplaced"/>
</dbReference>
<feature type="region of interest" description="Disordered" evidence="1">
    <location>
        <begin position="1"/>
        <end position="99"/>
    </location>
</feature>
<dbReference type="InterPro" id="IPR050730">
    <property type="entry name" value="UBX_domain-protein"/>
</dbReference>
<feature type="compositionally biased region" description="Polar residues" evidence="1">
    <location>
        <begin position="42"/>
        <end position="72"/>
    </location>
</feature>
<dbReference type="CDD" id="cd17076">
    <property type="entry name" value="UBX_UBXN10"/>
    <property type="match status" value="1"/>
</dbReference>
<feature type="compositionally biased region" description="Polar residues" evidence="1">
    <location>
        <begin position="159"/>
        <end position="187"/>
    </location>
</feature>
<sequence>MAEVRPSSRRGNRGHSYGPNPVVASGIDSMQMDSMGGHYDSESGTVTGRPQSRPGTSQSIDMRLGNTPSVSPELTRKRQSRTRPKSAKGRTRAGGAGYQTHLLSQQMSLQDDDDDTESVIEQVLRTTPVRPNSSLSKFKPLPAIPKSASMECNTHDDNMNISHFDNSTSSQFYEEPTSVNKHQSLLQPTKDLSDDGNPSAPQRDHDDPNISRNHDFPPQLNSNVNKSSHKRISRKDFRQHQKARLARVKLNIPVPCEPGKNEPRIQLAIRLPEGERLVRFFHPENTLKEVLAYADSESSESLLDCDMFINSIPEKIFMDLSKSIKESGLQDKTVIYLEDKDYE</sequence>